<name>A0A4V2RSM8_9GAMM</name>
<dbReference type="SUPFAM" id="SSF53850">
    <property type="entry name" value="Periplasmic binding protein-like II"/>
    <property type="match status" value="1"/>
</dbReference>
<evidence type="ECO:0000313" key="5">
    <source>
        <dbReference type="Proteomes" id="UP000294832"/>
    </source>
</evidence>
<organism evidence="4 5">
    <name type="scientific">Shewanella fodinae</name>
    <dbReference type="NCBI Taxonomy" id="552357"/>
    <lineage>
        <taxon>Bacteria</taxon>
        <taxon>Pseudomonadati</taxon>
        <taxon>Pseudomonadota</taxon>
        <taxon>Gammaproteobacteria</taxon>
        <taxon>Alteromonadales</taxon>
        <taxon>Shewanellaceae</taxon>
        <taxon>Shewanella</taxon>
    </lineage>
</organism>
<evidence type="ECO:0000256" key="2">
    <source>
        <dbReference type="ARBA" id="ARBA00022729"/>
    </source>
</evidence>
<evidence type="ECO:0000313" key="4">
    <source>
        <dbReference type="EMBL" id="TCN86337.1"/>
    </source>
</evidence>
<dbReference type="PANTHER" id="PTHR35936:SF25">
    <property type="entry name" value="ABC TRANSPORTER SUBSTRATE-BINDING PROTEIN"/>
    <property type="match status" value="1"/>
</dbReference>
<keyword evidence="2" id="KW-0732">Signal</keyword>
<evidence type="ECO:0000256" key="1">
    <source>
        <dbReference type="ARBA" id="ARBA00010333"/>
    </source>
</evidence>
<keyword evidence="5" id="KW-1185">Reference proteome</keyword>
<dbReference type="Gene3D" id="3.40.190.10">
    <property type="entry name" value="Periplasmic binding protein-like II"/>
    <property type="match status" value="2"/>
</dbReference>
<dbReference type="RefSeq" id="WP_133038494.1">
    <property type="nucleotide sequence ID" value="NZ_SLWF01000007.1"/>
</dbReference>
<dbReference type="Proteomes" id="UP000294832">
    <property type="component" value="Unassembled WGS sequence"/>
</dbReference>
<comment type="caution">
    <text evidence="4">The sequence shown here is derived from an EMBL/GenBank/DDBJ whole genome shotgun (WGS) entry which is preliminary data.</text>
</comment>
<evidence type="ECO:0000259" key="3">
    <source>
        <dbReference type="SMART" id="SM00062"/>
    </source>
</evidence>
<dbReference type="AlphaFoldDB" id="A0A4V2RSM8"/>
<dbReference type="SMART" id="SM00062">
    <property type="entry name" value="PBPb"/>
    <property type="match status" value="1"/>
</dbReference>
<feature type="domain" description="Solute-binding protein family 3/N-terminal" evidence="3">
    <location>
        <begin position="29"/>
        <end position="256"/>
    </location>
</feature>
<dbReference type="Pfam" id="PF00497">
    <property type="entry name" value="SBP_bac_3"/>
    <property type="match status" value="1"/>
</dbReference>
<sequence length="260" mass="29642">MYSLRVCVVTILMSLTLLPSISSALPLPPLRFATLNYPPFIYEEDHQAKGVIADIVREAFKRLQQPIVITFYPVPRGMLLVNNGNVDGYFSLKKTPAREEKLLYTRQPLIRQTFVLFVRHESTLQYSGIVEDLAPYRIGVVSQTSYGPLFDNAVREKKLLKLDEARDFISNFKKLLAGRVDMVINSYDVGMALVSQLQKQDNVKVLDPPVETVESYLAFTRQRNFQQLADDFDNVLQQMIADGTVENIKRRYPTAVSIGY</sequence>
<accession>A0A4V2RSM8</accession>
<comment type="similarity">
    <text evidence="1">Belongs to the bacterial solute-binding protein 3 family.</text>
</comment>
<proteinExistence type="inferred from homology"/>
<gene>
    <name evidence="4" type="ORF">EDC91_10787</name>
</gene>
<dbReference type="InterPro" id="IPR001638">
    <property type="entry name" value="Solute-binding_3/MltF_N"/>
</dbReference>
<dbReference type="PANTHER" id="PTHR35936">
    <property type="entry name" value="MEMBRANE-BOUND LYTIC MUREIN TRANSGLYCOSYLASE F"/>
    <property type="match status" value="1"/>
</dbReference>
<dbReference type="EMBL" id="SLWF01000007">
    <property type="protein sequence ID" value="TCN86337.1"/>
    <property type="molecule type" value="Genomic_DNA"/>
</dbReference>
<reference evidence="4 5" key="1">
    <citation type="submission" date="2019-03" db="EMBL/GenBank/DDBJ databases">
        <title>Freshwater and sediment microbial communities from various areas in North America, analyzing microbe dynamics in response to fracking.</title>
        <authorList>
            <person name="Lamendella R."/>
        </authorList>
    </citation>
    <scope>NUCLEOTIDE SEQUENCE [LARGE SCALE GENOMIC DNA]</scope>
    <source>
        <strain evidence="4 5">74A</strain>
    </source>
</reference>
<dbReference type="OrthoDB" id="370676at2"/>
<protein>
    <submittedName>
        <fullName evidence="4">Amino acid ABC transporter substrate-binding protein (PAAT family)</fullName>
    </submittedName>
</protein>